<accession>A0A385TH08</accession>
<sequence length="789" mass="90633">MKKQLIYPIILFPLIVLIIVESIFLNGFSSFFHWLLHKPLNFFYEYLLVFSITNLFFFANKKIYRIISITIVCLLTILAFSSQIKFKYRGEIIKPSDLLLVNEASDISNYLDKNIYIDLAIYASIFIILSILIIMVKWEKPKLKISLSLSILSLCLLLFIPLFIIKPATNDELDPGVNSIGFVSGISANLVPKTTNHQVPDYTKERVNNIIDELPQYPIDESFHPNIIIVLSEAFWDPTEVKNIEFSEDPLPFYHSMSKKYSSGKILSPVYGGATANPEFESITGLSTRFIEESTPYVSVINRPLDSLASILSRQGYKSTVVHSYHNWFYNRPAVYKQMGFDQFISGEFFSNPTMKGPFMDDKDLFTKVVKEIENSPEPDFIYTISMLNHGPYKNDRYINVPEVVSGEISDQTKKTLNIYSHSLRSVDEALKQLISDLSKLKEPTIMVYFGDHLPLLGENYDVYKDIKFFAEDNELPEYLNKHSTSMFIWDNFGLEKESLGLNSPSFIGSYVLEKSKKKGNVIFDSLYKLRKQGITVIPEESYYRDLDLTSDDFSDFQMLQHDVLFGSDFSQTNKDLESKHVLLGHNITINSTNPSTIVADIKFNETDHESILGIQGEGFIPESAYFDFIKGSQIYINNKPYKTAFTDKKYISTIIPEELYKEPGELYIDVRVVDTKNTILSKSNQIILNIIDEKDLQPHINWVSPGEIKIEQFKQSNEILFDLSGEGFTLNSKVYINDAPVTTEFVNGTYIKFRIPEHFYKQPNVLNIEVQNTDHNKKSNNQIIYVTE</sequence>
<dbReference type="KEGG" id="plw:D5F53_00810"/>
<dbReference type="Pfam" id="PF01833">
    <property type="entry name" value="TIG"/>
    <property type="match status" value="1"/>
</dbReference>
<evidence type="ECO:0000256" key="6">
    <source>
        <dbReference type="ARBA" id="ARBA00023136"/>
    </source>
</evidence>
<dbReference type="EMBL" id="CP032412">
    <property type="protein sequence ID" value="AYB41924.1"/>
    <property type="molecule type" value="Genomic_DNA"/>
</dbReference>
<evidence type="ECO:0000256" key="4">
    <source>
        <dbReference type="ARBA" id="ARBA00022692"/>
    </source>
</evidence>
<comment type="pathway">
    <text evidence="2">Cell wall biogenesis; lipoteichoic acid biosynthesis.</text>
</comment>
<dbReference type="Pfam" id="PF00884">
    <property type="entry name" value="Sulfatase"/>
    <property type="match status" value="1"/>
</dbReference>
<evidence type="ECO:0000256" key="3">
    <source>
        <dbReference type="ARBA" id="ARBA00022475"/>
    </source>
</evidence>
<keyword evidence="4 7" id="KW-0812">Transmembrane</keyword>
<keyword evidence="6 7" id="KW-0472">Membrane</keyword>
<dbReference type="InterPro" id="IPR013783">
    <property type="entry name" value="Ig-like_fold"/>
</dbReference>
<dbReference type="GO" id="GO:0005886">
    <property type="term" value="C:plasma membrane"/>
    <property type="evidence" value="ECO:0007669"/>
    <property type="project" value="UniProtKB-SubCell"/>
</dbReference>
<feature type="transmembrane region" description="Helical" evidence="7">
    <location>
        <begin position="12"/>
        <end position="36"/>
    </location>
</feature>
<reference evidence="10 11" key="1">
    <citation type="submission" date="2018-09" db="EMBL/GenBank/DDBJ databases">
        <title>Genome Sequence of Paenibacillus lautus Strain E7593-69, Azo Dye-Degrading Bacteria, Isolated from Commercial Tattoo Inks.</title>
        <authorList>
            <person name="Nho S.W."/>
            <person name="Kim S.-J."/>
            <person name="Kweon O."/>
            <person name="Cerniglia C.E."/>
        </authorList>
    </citation>
    <scope>NUCLEOTIDE SEQUENCE [LARGE SCALE GENOMIC DNA]</scope>
    <source>
        <strain evidence="10 11">E7593-69</strain>
    </source>
</reference>
<dbReference type="InterPro" id="IPR050448">
    <property type="entry name" value="OpgB/LTA_synthase_biosynth"/>
</dbReference>
<dbReference type="Gene3D" id="2.60.40.10">
    <property type="entry name" value="Immunoglobulins"/>
    <property type="match status" value="1"/>
</dbReference>
<comment type="subcellular location">
    <subcellularLocation>
        <location evidence="1">Cell membrane</location>
        <topology evidence="1">Multi-pass membrane protein</topology>
    </subcellularLocation>
</comment>
<dbReference type="PANTHER" id="PTHR47371:SF3">
    <property type="entry name" value="PHOSPHOGLYCEROL TRANSFERASE I"/>
    <property type="match status" value="1"/>
</dbReference>
<feature type="transmembrane region" description="Helical" evidence="7">
    <location>
        <begin position="147"/>
        <end position="165"/>
    </location>
</feature>
<evidence type="ECO:0000256" key="1">
    <source>
        <dbReference type="ARBA" id="ARBA00004651"/>
    </source>
</evidence>
<keyword evidence="3" id="KW-1003">Cell membrane</keyword>
<dbReference type="InterPro" id="IPR002909">
    <property type="entry name" value="IPT_dom"/>
</dbReference>
<name>A0A385TH08_PAELA</name>
<dbReference type="PANTHER" id="PTHR47371">
    <property type="entry name" value="LIPOTEICHOIC ACID SYNTHASE"/>
    <property type="match status" value="1"/>
</dbReference>
<dbReference type="InterPro" id="IPR017850">
    <property type="entry name" value="Alkaline_phosphatase_core_sf"/>
</dbReference>
<protein>
    <submittedName>
        <fullName evidence="10">LTA synthase family protein</fullName>
    </submittedName>
</protein>
<evidence type="ECO:0000259" key="8">
    <source>
        <dbReference type="Pfam" id="PF00884"/>
    </source>
</evidence>
<dbReference type="SUPFAM" id="SSF81296">
    <property type="entry name" value="E set domains"/>
    <property type="match status" value="1"/>
</dbReference>
<dbReference type="CDD" id="cd16015">
    <property type="entry name" value="LTA_synthase"/>
    <property type="match status" value="1"/>
</dbReference>
<evidence type="ECO:0000313" key="10">
    <source>
        <dbReference type="EMBL" id="AYB41924.1"/>
    </source>
</evidence>
<evidence type="ECO:0000313" key="11">
    <source>
        <dbReference type="Proteomes" id="UP000266552"/>
    </source>
</evidence>
<dbReference type="RefSeq" id="WP_119846218.1">
    <property type="nucleotide sequence ID" value="NZ_CP032412.1"/>
</dbReference>
<dbReference type="Gene3D" id="3.40.720.10">
    <property type="entry name" value="Alkaline Phosphatase, subunit A"/>
    <property type="match status" value="1"/>
</dbReference>
<dbReference type="Proteomes" id="UP000266552">
    <property type="component" value="Chromosome"/>
</dbReference>
<proteinExistence type="predicted"/>
<feature type="transmembrane region" description="Helical" evidence="7">
    <location>
        <begin position="42"/>
        <end position="59"/>
    </location>
</feature>
<gene>
    <name evidence="10" type="ORF">D5F53_00810</name>
</gene>
<feature type="transmembrane region" description="Helical" evidence="7">
    <location>
        <begin position="66"/>
        <end position="84"/>
    </location>
</feature>
<evidence type="ECO:0000256" key="7">
    <source>
        <dbReference type="SAM" id="Phobius"/>
    </source>
</evidence>
<keyword evidence="11" id="KW-1185">Reference proteome</keyword>
<keyword evidence="5 7" id="KW-1133">Transmembrane helix</keyword>
<organism evidence="10 11">
    <name type="scientific">Paenibacillus lautus</name>
    <name type="common">Bacillus lautus</name>
    <dbReference type="NCBI Taxonomy" id="1401"/>
    <lineage>
        <taxon>Bacteria</taxon>
        <taxon>Bacillati</taxon>
        <taxon>Bacillota</taxon>
        <taxon>Bacilli</taxon>
        <taxon>Bacillales</taxon>
        <taxon>Paenibacillaceae</taxon>
        <taxon>Paenibacillus</taxon>
    </lineage>
</organism>
<dbReference type="InterPro" id="IPR014756">
    <property type="entry name" value="Ig_E-set"/>
</dbReference>
<feature type="transmembrane region" description="Helical" evidence="7">
    <location>
        <begin position="115"/>
        <end position="135"/>
    </location>
</feature>
<evidence type="ECO:0000259" key="9">
    <source>
        <dbReference type="Pfam" id="PF01833"/>
    </source>
</evidence>
<dbReference type="InterPro" id="IPR000917">
    <property type="entry name" value="Sulfatase_N"/>
</dbReference>
<feature type="domain" description="IPT/TIG" evidence="9">
    <location>
        <begin position="724"/>
        <end position="781"/>
    </location>
</feature>
<evidence type="ECO:0000256" key="2">
    <source>
        <dbReference type="ARBA" id="ARBA00004936"/>
    </source>
</evidence>
<dbReference type="SUPFAM" id="SSF53649">
    <property type="entry name" value="Alkaline phosphatase-like"/>
    <property type="match status" value="1"/>
</dbReference>
<feature type="domain" description="Sulfatase N-terminal" evidence="8">
    <location>
        <begin position="225"/>
        <end position="508"/>
    </location>
</feature>
<evidence type="ECO:0000256" key="5">
    <source>
        <dbReference type="ARBA" id="ARBA00022989"/>
    </source>
</evidence>
<dbReference type="AlphaFoldDB" id="A0A385TH08"/>